<dbReference type="Gene3D" id="2.60.40.10">
    <property type="entry name" value="Immunoglobulins"/>
    <property type="match status" value="1"/>
</dbReference>
<evidence type="ECO:0000256" key="2">
    <source>
        <dbReference type="SAM" id="Phobius"/>
    </source>
</evidence>
<feature type="compositionally biased region" description="Low complexity" evidence="1">
    <location>
        <begin position="41"/>
        <end position="51"/>
    </location>
</feature>
<dbReference type="InterPro" id="IPR036465">
    <property type="entry name" value="vWFA_dom_sf"/>
</dbReference>
<evidence type="ECO:0000259" key="4">
    <source>
        <dbReference type="PROSITE" id="PS50234"/>
    </source>
</evidence>
<dbReference type="PANTHER" id="PTHR34819:SF3">
    <property type="entry name" value="CELL SURFACE PROTEIN"/>
    <property type="match status" value="1"/>
</dbReference>
<dbReference type="RefSeq" id="WP_042543751.1">
    <property type="nucleotide sequence ID" value="NZ_JXSQ01000007.1"/>
</dbReference>
<keyword evidence="2" id="KW-0472">Membrane</keyword>
<feature type="domain" description="VWFA" evidence="4">
    <location>
        <begin position="279"/>
        <end position="474"/>
    </location>
</feature>
<keyword evidence="2" id="KW-0812">Transmembrane</keyword>
<organism evidence="5 6">
    <name type="scientific">Leucobacter komagatae</name>
    <dbReference type="NCBI Taxonomy" id="55969"/>
    <lineage>
        <taxon>Bacteria</taxon>
        <taxon>Bacillati</taxon>
        <taxon>Actinomycetota</taxon>
        <taxon>Actinomycetes</taxon>
        <taxon>Micrococcales</taxon>
        <taxon>Microbacteriaceae</taxon>
        <taxon>Leucobacter</taxon>
    </lineage>
</organism>
<feature type="signal peptide" evidence="3">
    <location>
        <begin position="1"/>
        <end position="17"/>
    </location>
</feature>
<dbReference type="Proteomes" id="UP000032120">
    <property type="component" value="Unassembled WGS sequence"/>
</dbReference>
<proteinExistence type="predicted"/>
<feature type="compositionally biased region" description="Low complexity" evidence="1">
    <location>
        <begin position="61"/>
        <end position="72"/>
    </location>
</feature>
<dbReference type="NCBIfam" id="TIGR01451">
    <property type="entry name" value="B_ant_repeat"/>
    <property type="match status" value="2"/>
</dbReference>
<dbReference type="InterPro" id="IPR047589">
    <property type="entry name" value="DUF11_rpt"/>
</dbReference>
<comment type="caution">
    <text evidence="5">The sequence shown here is derived from an EMBL/GenBank/DDBJ whole genome shotgun (WGS) entry which is preliminary data.</text>
</comment>
<dbReference type="GO" id="GO:0005975">
    <property type="term" value="P:carbohydrate metabolic process"/>
    <property type="evidence" value="ECO:0007669"/>
    <property type="project" value="UniProtKB-ARBA"/>
</dbReference>
<keyword evidence="6" id="KW-1185">Reference proteome</keyword>
<dbReference type="InterPro" id="IPR051172">
    <property type="entry name" value="Chlamydia_OmcB"/>
</dbReference>
<dbReference type="InterPro" id="IPR001434">
    <property type="entry name" value="OmcB-like_DUF11"/>
</dbReference>
<dbReference type="Pfam" id="PF01345">
    <property type="entry name" value="DUF11"/>
    <property type="match status" value="2"/>
</dbReference>
<evidence type="ECO:0000313" key="5">
    <source>
        <dbReference type="EMBL" id="KIP52725.1"/>
    </source>
</evidence>
<feature type="region of interest" description="Disordered" evidence="1">
    <location>
        <begin position="34"/>
        <end position="105"/>
    </location>
</feature>
<dbReference type="SMART" id="SM00327">
    <property type="entry name" value="VWA"/>
    <property type="match status" value="1"/>
</dbReference>
<feature type="chain" id="PRO_5002228159" description="VWFA domain-containing protein" evidence="3">
    <location>
        <begin position="18"/>
        <end position="2369"/>
    </location>
</feature>
<accession>A0A0D0H6C8</accession>
<evidence type="ECO:0000313" key="6">
    <source>
        <dbReference type="Proteomes" id="UP000032120"/>
    </source>
</evidence>
<reference evidence="5 6" key="1">
    <citation type="submission" date="2015-01" db="EMBL/GenBank/DDBJ databases">
        <title>Draft genome sequence of Leucobacter komagatae strain VKM ST2845.</title>
        <authorList>
            <person name="Karlyshev A.V."/>
            <person name="Kudryashova E.B."/>
        </authorList>
    </citation>
    <scope>NUCLEOTIDE SEQUENCE [LARGE SCALE GENOMIC DNA]</scope>
    <source>
        <strain evidence="5 6">VKM ST2845</strain>
    </source>
</reference>
<dbReference type="PROSITE" id="PS50234">
    <property type="entry name" value="VWFA"/>
    <property type="match status" value="1"/>
</dbReference>
<dbReference type="SUPFAM" id="SSF53300">
    <property type="entry name" value="vWA-like"/>
    <property type="match status" value="1"/>
</dbReference>
<dbReference type="Gene3D" id="3.40.50.410">
    <property type="entry name" value="von Willebrand factor, type A domain"/>
    <property type="match status" value="1"/>
</dbReference>
<dbReference type="PANTHER" id="PTHR34819">
    <property type="entry name" value="LARGE CYSTEINE-RICH PERIPLASMIC PROTEIN OMCB"/>
    <property type="match status" value="1"/>
</dbReference>
<evidence type="ECO:0000256" key="3">
    <source>
        <dbReference type="SAM" id="SignalP"/>
    </source>
</evidence>
<dbReference type="InterPro" id="IPR002035">
    <property type="entry name" value="VWF_A"/>
</dbReference>
<name>A0A0D0H6C8_9MICO</name>
<gene>
    <name evidence="5" type="ORF">SD72_07080</name>
</gene>
<sequence length="2369" mass="242495">MLAVAVLYTGLPTAASATAIQPADRGLAAQNASLVDPGETAAPPAGQQASPSEDETDVSTSPGPSEEAAEPGPDTPAGPPPEAPAGEDEQAQSSAPPGNQPRGAAVDVTPAAVPTLSGGPGLGTQPGAQEWLIRITATGDRTAANGRANLAGAAFSAFQASSLTNVTNNTAVATCTTDQNGQCWMKVPTRGSNNNAPGYVVRAVEAPAGWSILASMNTSDEGLEVGANEPYSFFTGPARSGGSGSRIFTAPQGDNLRASSGTWSSLRDNPQVPKECGIDVALLVDLSSSVRNTSGALTQVQNASAAVVDALTGTPSRVALQTFATRAPAGGSNNAFLGLTSVATPALAGPVKAKALNLSIPSSPNQYTNWDAGLWSLNGVASQLDAVIMITDGLPTVYGPRGDGQKGTRFIEMENAIASANAIKAQNTKIIAVGVGLGVQGNPDNLKAISGPRMDDDYFQVADWNNLSAQLRQLASANCDGTVNVVKQVIPVGKTIADAQPRIAWGFNATTPGTAVRVDTVGTSFGTSAAGVTGDTGVLGFRSNFENTTAASRRMSVTETLDISHKIAPQGGKNAVCTRTDTGASVPVTNITDPTKPGFTVDPIQNATVTCTVYNQAQDRSAQLRVNKVWKIDADGTPGFEEVTKPNEAPTSIPGLSAALALSGNDRLPNGATNFGETLSNLAVDSTVAIDETINGLPLLCTNTASYSPALSNGKLNLALASDKGINEVTITNTVRCETKLTLEKTVSSGETPATEWTLNALNQGGALAGPGGVTGSAAATANVTPDTVYPLAEEATTARARGYVQQWQPTIQSQWQANEALGATGSWVCVVATSLDNGKPVWAQNQSDGRNGGVTVQPGGWTKCTAVNDPKPTLELVKQIKRGDEVTTVELGDARWTLSAEWSAPSIGGDTPITPYPGTQAKLEGAGGTAATPVLPGSYTLAESAGQSGYENGTQFSCVVNGDEPQLIDADAADALVLGAGDVATCAIVNTQIEPPLTIEKGDGDVTQLADLTWQIDYPLSVANASAIPSTFTLTDTPELGTGFTVVSTSWRDDADPGTEIAAPAADSPIAGNTTKRFVYRVIASFDKGIADPELTCDPADGGAFFNSATVAFPGGTDSDVGCAEPAAPTIVKSARPSSQNDDGSWTLAYEIQVANTSAIQLAYTLDDTARALPDGVTGGAWSAADPTVVGGTHADSGTLNDEWDGEGTLANGVISAGATHTYLVTRDVTLGAAAGPGALECADDSGLWNTATVTNGVGSDSASACSPVEQPGVGVEKTVTSVTQAADGSWIVTYEVAVTNASQSLIARYSLADTLKYGAGITVAAAEWEGPGDAAGTFSGDGTATLATNVALAAGAKHTYTVTAFATIEAAAWSGSESKLTCSADETAGGFLNAATVTAAGVSHTDADCAEPGVPSIAKTAVGAVQDATDPDLWHVSYLLTVTPSGFDTFYSLTDTPAFADGIALGAGTAKRTGDDQSQAAFPITPGTVFAGSPVALGATDEPHTWLVTWEASLPGELSPELSECAGTGTAFFNTAALLQGTEIIDEGNVCVPVQERIYPTVTKSVVQTSQDPDGNWTVDYVIRVSVPTKGAANPEGLSAKYDLDDALNFGAGIDISSASWSTEGGAGGDFDSATWSAKLAHGTSIKAGDTHEYQVKVNARVTSRALTGGTSECTPGEDGAAGFLNTAELTSGSVTTPVEACAEPVLPTIEKTGGETTDNGDGTFGLSYEIAVRYPTTEAANPAGLKFTLTDEPQLPAGVELVGDWAATAATDATPSPRNTRWDGTGTWTIVSGAAFTPDGVRAGHTEYRYTVTATVKVTTTDKGTPAECADTGGSGIVIPNIGRIASGDFEAEDDGCQVVNVPDITDVSINKTAELAEGETSVQPGDTFDYVLTVKNEGNVPATDVTVTDSDISDRLRVTGLAVEPNSGWGPAPGFTGNKVELSIDEIGVGESVTVRVTVEFLPATAMDEKPILSGDPKPDAPVALDSLQNTACVEMVGDANPDNNCDDAEVPTRDLTATVYTLCVADAPLLGWSVNKSALLKDLPVKFRWTPDGAIATTDPAAVTLASPGGSASWNDEITWPGSAFTPSGISIDYPGWRAIRASDLNAAGKYLLPGTTTEMTKAQAAEYVFNGLILDPSELDFAWRGNTTIEFSVNPTLTFNAGYPPATAGCGAARHSDVRIDKEASTTRTQPGKPFDYTLAVKNVSDDSAAEGVVVTDKIPTDLRVSEVTWAGKGEAGTFPNWRECSVTGQSSSGYGGTLRCVLFGPLQPNGATGGASQAPTITLSVVVDPASTRTAVTNTAIVEFHTFGDPEDSGKHSDSATVLLWGLAITGGQLGSIAGVAGGLLLLGGAALLWRRRRQPTS</sequence>
<dbReference type="InterPro" id="IPR013783">
    <property type="entry name" value="Ig-like_fold"/>
</dbReference>
<feature type="compositionally biased region" description="Pro residues" evidence="1">
    <location>
        <begin position="73"/>
        <end position="83"/>
    </location>
</feature>
<protein>
    <recommendedName>
        <fullName evidence="4">VWFA domain-containing protein</fullName>
    </recommendedName>
</protein>
<evidence type="ECO:0000256" key="1">
    <source>
        <dbReference type="SAM" id="MobiDB-lite"/>
    </source>
</evidence>
<dbReference type="EMBL" id="JXSQ01000007">
    <property type="protein sequence ID" value="KIP52725.1"/>
    <property type="molecule type" value="Genomic_DNA"/>
</dbReference>
<keyword evidence="2" id="KW-1133">Transmembrane helix</keyword>
<keyword evidence="3" id="KW-0732">Signal</keyword>
<feature type="transmembrane region" description="Helical" evidence="2">
    <location>
        <begin position="2329"/>
        <end position="2361"/>
    </location>
</feature>
<dbReference type="CDD" id="cd00198">
    <property type="entry name" value="vWFA"/>
    <property type="match status" value="1"/>
</dbReference>